<dbReference type="Proteomes" id="UP000549394">
    <property type="component" value="Unassembled WGS sequence"/>
</dbReference>
<dbReference type="PANTHER" id="PTHR10293">
    <property type="entry name" value="GLUTAREDOXIN FAMILY MEMBER"/>
    <property type="match status" value="1"/>
</dbReference>
<dbReference type="InterPro" id="IPR033658">
    <property type="entry name" value="GRX_PICOT-like"/>
</dbReference>
<evidence type="ECO:0000256" key="3">
    <source>
        <dbReference type="ARBA" id="ARBA00023014"/>
    </source>
</evidence>
<evidence type="ECO:0000313" key="5">
    <source>
        <dbReference type="EMBL" id="CAD5117550.1"/>
    </source>
</evidence>
<dbReference type="Pfam" id="PF00462">
    <property type="entry name" value="Glutaredoxin"/>
    <property type="match status" value="2"/>
</dbReference>
<keyword evidence="1" id="KW-0479">Metal-binding</keyword>
<keyword evidence="3" id="KW-0411">Iron-sulfur</keyword>
<dbReference type="AlphaFoldDB" id="A0A7I8VSG9"/>
<dbReference type="Pfam" id="PF00085">
    <property type="entry name" value="Thioredoxin"/>
    <property type="match status" value="1"/>
</dbReference>
<comment type="caution">
    <text evidence="5">The sequence shown here is derived from an EMBL/GenBank/DDBJ whole genome shotgun (WGS) entry which is preliminary data.</text>
</comment>
<dbReference type="OrthoDB" id="415696at2759"/>
<sequence length="324" mass="36433">MPTTPKAVLTLSDFTQLIESTDKIVLVSFWAKWADAQCEQMNGAIAELRKDSVVDSAVTFATVEAESLPDAALRAKVTSVPTIVIYKKGTIVDRIEGANVPELTKKLRAHVDTNVAATQQLPIEEKLKQLINKEPVMLFMKGSPNQPRCGFSRTIVDILKSYKVKFGHFDILQDDEVRQKLKEFSNWPTYPQLYASGELLGGLDIVKEMVESGELLDNLPIEKDNLTERLKALINRSKVMLFMKGSPDQPRCGFSRTICSILKDRNVTFDHFDILTDEDVRQGLKEFSNWPTYPQLYANGELVGGLDIIKEMIENDEFDEAISS</sequence>
<organism evidence="5 6">
    <name type="scientific">Dimorphilus gyrociliatus</name>
    <dbReference type="NCBI Taxonomy" id="2664684"/>
    <lineage>
        <taxon>Eukaryota</taxon>
        <taxon>Metazoa</taxon>
        <taxon>Spiralia</taxon>
        <taxon>Lophotrochozoa</taxon>
        <taxon>Annelida</taxon>
        <taxon>Polychaeta</taxon>
        <taxon>Polychaeta incertae sedis</taxon>
        <taxon>Dinophilidae</taxon>
        <taxon>Dimorphilus</taxon>
    </lineage>
</organism>
<evidence type="ECO:0000256" key="2">
    <source>
        <dbReference type="ARBA" id="ARBA00023004"/>
    </source>
</evidence>
<proteinExistence type="predicted"/>
<dbReference type="GO" id="GO:0005829">
    <property type="term" value="C:cytosol"/>
    <property type="evidence" value="ECO:0007669"/>
    <property type="project" value="TreeGrafter"/>
</dbReference>
<dbReference type="CDD" id="cd03028">
    <property type="entry name" value="GRX_PICOT_like"/>
    <property type="match status" value="2"/>
</dbReference>
<gene>
    <name evidence="5" type="ORF">DGYR_LOCUS6069</name>
</gene>
<dbReference type="GO" id="GO:0046872">
    <property type="term" value="F:metal ion binding"/>
    <property type="evidence" value="ECO:0007669"/>
    <property type="project" value="UniProtKB-KW"/>
</dbReference>
<dbReference type="PROSITE" id="PS51352">
    <property type="entry name" value="THIOREDOXIN_2"/>
    <property type="match status" value="1"/>
</dbReference>
<evidence type="ECO:0000313" key="6">
    <source>
        <dbReference type="Proteomes" id="UP000549394"/>
    </source>
</evidence>
<dbReference type="InterPro" id="IPR002109">
    <property type="entry name" value="Glutaredoxin"/>
</dbReference>
<dbReference type="Gene3D" id="3.40.30.10">
    <property type="entry name" value="Glutaredoxin"/>
    <property type="match status" value="3"/>
</dbReference>
<dbReference type="GO" id="GO:0006879">
    <property type="term" value="P:intracellular iron ion homeostasis"/>
    <property type="evidence" value="ECO:0007669"/>
    <property type="project" value="TreeGrafter"/>
</dbReference>
<dbReference type="GO" id="GO:0005634">
    <property type="term" value="C:nucleus"/>
    <property type="evidence" value="ECO:0007669"/>
    <property type="project" value="TreeGrafter"/>
</dbReference>
<keyword evidence="2" id="KW-0408">Iron</keyword>
<feature type="domain" description="Thioredoxin" evidence="4">
    <location>
        <begin position="1"/>
        <end position="112"/>
    </location>
</feature>
<dbReference type="InterPro" id="IPR013766">
    <property type="entry name" value="Thioredoxin_domain"/>
</dbReference>
<dbReference type="InterPro" id="IPR004480">
    <property type="entry name" value="Monothiol_GRX-rel"/>
</dbReference>
<protein>
    <submittedName>
        <fullName evidence="5">DgyrCDS6312</fullName>
    </submittedName>
</protein>
<dbReference type="GO" id="GO:0051536">
    <property type="term" value="F:iron-sulfur cluster binding"/>
    <property type="evidence" value="ECO:0007669"/>
    <property type="project" value="UniProtKB-KW"/>
</dbReference>
<name>A0A7I8VSG9_9ANNE</name>
<dbReference type="FunFam" id="3.40.30.10:FF:000012">
    <property type="entry name" value="Monothiol glutaredoxin"/>
    <property type="match status" value="2"/>
</dbReference>
<evidence type="ECO:0000256" key="1">
    <source>
        <dbReference type="ARBA" id="ARBA00022723"/>
    </source>
</evidence>
<dbReference type="PANTHER" id="PTHR10293:SF73">
    <property type="entry name" value="GLUTAREDOXIN-3"/>
    <property type="match status" value="1"/>
</dbReference>
<keyword evidence="6" id="KW-1185">Reference proteome</keyword>
<evidence type="ECO:0000259" key="4">
    <source>
        <dbReference type="PROSITE" id="PS51352"/>
    </source>
</evidence>
<dbReference type="EMBL" id="CAJFCJ010000007">
    <property type="protein sequence ID" value="CAD5117550.1"/>
    <property type="molecule type" value="Genomic_DNA"/>
</dbReference>
<dbReference type="SUPFAM" id="SSF52833">
    <property type="entry name" value="Thioredoxin-like"/>
    <property type="match status" value="3"/>
</dbReference>
<dbReference type="PROSITE" id="PS51354">
    <property type="entry name" value="GLUTAREDOXIN_2"/>
    <property type="match status" value="2"/>
</dbReference>
<dbReference type="InterPro" id="IPR036249">
    <property type="entry name" value="Thioredoxin-like_sf"/>
</dbReference>
<dbReference type="NCBIfam" id="TIGR00365">
    <property type="entry name" value="Grx4 family monothiol glutaredoxin"/>
    <property type="match status" value="2"/>
</dbReference>
<reference evidence="5 6" key="1">
    <citation type="submission" date="2020-08" db="EMBL/GenBank/DDBJ databases">
        <authorList>
            <person name="Hejnol A."/>
        </authorList>
    </citation>
    <scope>NUCLEOTIDE SEQUENCE [LARGE SCALE GENOMIC DNA]</scope>
</reference>
<accession>A0A7I8VSG9</accession>